<evidence type="ECO:0000313" key="8">
    <source>
        <dbReference type="RefSeq" id="XP_022938255.1"/>
    </source>
</evidence>
<sequence length="502" mass="56463">MDSILSQSIVLPLLLLLVSSYASAHIPRLGLQRRASRNKPQQASTLDGLATFYYKQPLDHFNYQPQSYDTFDQRYVINFKHWQGVNLNAPIIVGFGSEGDVEDDISFLDFPIRLASRYKAMLVYLEHRFYGKSVPFGSIEKAMKNASVRGYLNSAQALADYAEMLLHIKKMFASQTSPTIVMGASYGGMLASWFRLKYPHIALGALASSAPILYFDNITPQDGYYSIVSKSFKETSQTCYETIRRSWAEVDRIANNKPEGLMILSKRFKTCEKLNGSDELKYYLDHVLTSAAQYNNPHEKPVRGICAAIDEAARKNSDVIEQVVAGVVAFMGERDCYDVFESGHPDNPIDPFTWQEYSEIVMPIGISGKDKDSMFPTAPFDFNKFKKDCKALYGVSPNPHWITTFYGGQDLKLILHRFGSNIIFSNGLKDPYSSGGVLHNISESIVAIPTAEGSHCLDLQEGREDDPEWLISQRKAEMDIIDAWISKYYADLLQSTQTLGAH</sequence>
<dbReference type="InterPro" id="IPR029058">
    <property type="entry name" value="AB_hydrolase_fold"/>
</dbReference>
<dbReference type="GO" id="GO:0006508">
    <property type="term" value="P:proteolysis"/>
    <property type="evidence" value="ECO:0007669"/>
    <property type="project" value="UniProtKB-KW"/>
</dbReference>
<feature type="signal peptide" evidence="6">
    <location>
        <begin position="1"/>
        <end position="24"/>
    </location>
</feature>
<dbReference type="SMR" id="A0A6J1FJ87"/>
<dbReference type="AlphaFoldDB" id="A0A6J1FJ87"/>
<organism evidence="7 8">
    <name type="scientific">Cucurbita moschata</name>
    <name type="common">Winter crookneck squash</name>
    <name type="synonym">Cucurbita pepo var. moschata</name>
    <dbReference type="NCBI Taxonomy" id="3662"/>
    <lineage>
        <taxon>Eukaryota</taxon>
        <taxon>Viridiplantae</taxon>
        <taxon>Streptophyta</taxon>
        <taxon>Embryophyta</taxon>
        <taxon>Tracheophyta</taxon>
        <taxon>Spermatophyta</taxon>
        <taxon>Magnoliopsida</taxon>
        <taxon>eudicotyledons</taxon>
        <taxon>Gunneridae</taxon>
        <taxon>Pentapetalae</taxon>
        <taxon>rosids</taxon>
        <taxon>fabids</taxon>
        <taxon>Cucurbitales</taxon>
        <taxon>Cucurbitaceae</taxon>
        <taxon>Cucurbiteae</taxon>
        <taxon>Cucurbita</taxon>
    </lineage>
</organism>
<evidence type="ECO:0000256" key="3">
    <source>
        <dbReference type="ARBA" id="ARBA00022729"/>
    </source>
</evidence>
<accession>A0A6J1FJ87</accession>
<dbReference type="Pfam" id="PF05577">
    <property type="entry name" value="Peptidase_S28"/>
    <property type="match status" value="1"/>
</dbReference>
<keyword evidence="2" id="KW-0645">Protease</keyword>
<keyword evidence="3 6" id="KW-0732">Signal</keyword>
<dbReference type="Proteomes" id="UP000504609">
    <property type="component" value="Unplaced"/>
</dbReference>
<protein>
    <submittedName>
        <fullName evidence="8">Lysosomal Pro-X carboxypeptidase-like</fullName>
    </submittedName>
</protein>
<dbReference type="PANTHER" id="PTHR11010:SF120">
    <property type="entry name" value="LYSOSOMAL PRO-X CARBOXYPEPTIDASE"/>
    <property type="match status" value="1"/>
</dbReference>
<gene>
    <name evidence="8" type="primary">LOC111444394</name>
</gene>
<evidence type="ECO:0000256" key="6">
    <source>
        <dbReference type="SAM" id="SignalP"/>
    </source>
</evidence>
<name>A0A6J1FJ87_CUCMO</name>
<evidence type="ECO:0000313" key="7">
    <source>
        <dbReference type="Proteomes" id="UP000504609"/>
    </source>
</evidence>
<dbReference type="PANTHER" id="PTHR11010">
    <property type="entry name" value="PROTEASE S28 PRO-X CARBOXYPEPTIDASE-RELATED"/>
    <property type="match status" value="1"/>
</dbReference>
<dbReference type="KEGG" id="cmos:111444394"/>
<dbReference type="Gene3D" id="3.40.50.1820">
    <property type="entry name" value="alpha/beta hydrolase"/>
    <property type="match status" value="1"/>
</dbReference>
<evidence type="ECO:0000256" key="1">
    <source>
        <dbReference type="ARBA" id="ARBA00011079"/>
    </source>
</evidence>
<dbReference type="Gene3D" id="1.20.120.980">
    <property type="entry name" value="Serine carboxypeptidase S28, SKS domain"/>
    <property type="match status" value="1"/>
</dbReference>
<evidence type="ECO:0000256" key="4">
    <source>
        <dbReference type="ARBA" id="ARBA00022801"/>
    </source>
</evidence>
<proteinExistence type="inferred from homology"/>
<dbReference type="InterPro" id="IPR042269">
    <property type="entry name" value="Ser_carbopepase_S28_SKS"/>
</dbReference>
<reference evidence="8" key="1">
    <citation type="submission" date="2025-08" db="UniProtKB">
        <authorList>
            <consortium name="RefSeq"/>
        </authorList>
    </citation>
    <scope>IDENTIFICATION</scope>
    <source>
        <tissue evidence="8">Young leaves</tissue>
    </source>
</reference>
<keyword evidence="5" id="KW-0325">Glycoprotein</keyword>
<feature type="chain" id="PRO_5026976407" evidence="6">
    <location>
        <begin position="25"/>
        <end position="502"/>
    </location>
</feature>
<dbReference type="GeneID" id="111444394"/>
<evidence type="ECO:0000256" key="5">
    <source>
        <dbReference type="ARBA" id="ARBA00023180"/>
    </source>
</evidence>
<evidence type="ECO:0000256" key="2">
    <source>
        <dbReference type="ARBA" id="ARBA00022670"/>
    </source>
</evidence>
<keyword evidence="7" id="KW-1185">Reference proteome</keyword>
<dbReference type="GO" id="GO:0008239">
    <property type="term" value="F:dipeptidyl-peptidase activity"/>
    <property type="evidence" value="ECO:0007669"/>
    <property type="project" value="TreeGrafter"/>
</dbReference>
<dbReference type="InterPro" id="IPR008758">
    <property type="entry name" value="Peptidase_S28"/>
</dbReference>
<dbReference type="GO" id="GO:0070008">
    <property type="term" value="F:serine-type exopeptidase activity"/>
    <property type="evidence" value="ECO:0007669"/>
    <property type="project" value="InterPro"/>
</dbReference>
<comment type="similarity">
    <text evidence="1">Belongs to the peptidase S28 family.</text>
</comment>
<dbReference type="RefSeq" id="XP_022938255.1">
    <property type="nucleotide sequence ID" value="XM_023082487.1"/>
</dbReference>
<keyword evidence="4" id="KW-0378">Hydrolase</keyword>
<dbReference type="SUPFAM" id="SSF53474">
    <property type="entry name" value="alpha/beta-Hydrolases"/>
    <property type="match status" value="1"/>
</dbReference>